<dbReference type="OrthoDB" id="9810334at2"/>
<evidence type="ECO:0000313" key="4">
    <source>
        <dbReference type="Proteomes" id="UP000236728"/>
    </source>
</evidence>
<dbReference type="EMBL" id="FNVA01000004">
    <property type="protein sequence ID" value="SEG32595.1"/>
    <property type="molecule type" value="Genomic_DNA"/>
</dbReference>
<protein>
    <recommendedName>
        <fullName evidence="2">Antitoxin</fullName>
    </recommendedName>
</protein>
<dbReference type="NCBIfam" id="TIGR01552">
    <property type="entry name" value="phd_fam"/>
    <property type="match status" value="1"/>
</dbReference>
<dbReference type="Proteomes" id="UP000236728">
    <property type="component" value="Unassembled WGS sequence"/>
</dbReference>
<evidence type="ECO:0000313" key="3">
    <source>
        <dbReference type="EMBL" id="SEG32595.1"/>
    </source>
</evidence>
<comment type="function">
    <text evidence="2">Antitoxin component of a type II toxin-antitoxin (TA) system.</text>
</comment>
<gene>
    <name evidence="3" type="ORF">SAMN05421819_2515</name>
</gene>
<proteinExistence type="inferred from homology"/>
<name>A0A1H5ZA39_9BACT</name>
<dbReference type="RefSeq" id="WP_103933414.1">
    <property type="nucleotide sequence ID" value="NZ_FNVA01000004.1"/>
</dbReference>
<dbReference type="SUPFAM" id="SSF143120">
    <property type="entry name" value="YefM-like"/>
    <property type="match status" value="1"/>
</dbReference>
<dbReference type="AlphaFoldDB" id="A0A1H5ZA39"/>
<dbReference type="Gene3D" id="3.40.1620.10">
    <property type="entry name" value="YefM-like domain"/>
    <property type="match status" value="1"/>
</dbReference>
<dbReference type="InterPro" id="IPR006442">
    <property type="entry name" value="Antitoxin_Phd/YefM"/>
</dbReference>
<evidence type="ECO:0000256" key="1">
    <source>
        <dbReference type="ARBA" id="ARBA00009981"/>
    </source>
</evidence>
<dbReference type="Pfam" id="PF02604">
    <property type="entry name" value="PhdYeFM_antitox"/>
    <property type="match status" value="1"/>
</dbReference>
<reference evidence="3 4" key="1">
    <citation type="submission" date="2016-10" db="EMBL/GenBank/DDBJ databases">
        <authorList>
            <person name="de Groot N.N."/>
        </authorList>
    </citation>
    <scope>NUCLEOTIDE SEQUENCE [LARGE SCALE GENOMIC DNA]</scope>
    <source>
        <strain evidence="3 4">DSM 22489</strain>
    </source>
</reference>
<comment type="similarity">
    <text evidence="1 2">Belongs to the phD/YefM antitoxin family.</text>
</comment>
<organism evidence="3 4">
    <name type="scientific">Bryocella elongata</name>
    <dbReference type="NCBI Taxonomy" id="863522"/>
    <lineage>
        <taxon>Bacteria</taxon>
        <taxon>Pseudomonadati</taxon>
        <taxon>Acidobacteriota</taxon>
        <taxon>Terriglobia</taxon>
        <taxon>Terriglobales</taxon>
        <taxon>Acidobacteriaceae</taxon>
        <taxon>Bryocella</taxon>
    </lineage>
</organism>
<evidence type="ECO:0000256" key="2">
    <source>
        <dbReference type="RuleBase" id="RU362080"/>
    </source>
</evidence>
<keyword evidence="4" id="KW-1185">Reference proteome</keyword>
<dbReference type="InterPro" id="IPR036165">
    <property type="entry name" value="YefM-like_sf"/>
</dbReference>
<accession>A0A1H5ZA39</accession>
<sequence length="92" mass="10246">MITEVNVAEFAQNAGELLNQVSGSGSVVISRDGTPVAVLVDAELFARMQQMQWEQFDKIRNRIADAYANVPEEVGLAEIDALVADERRRQRQ</sequence>